<accession>A0A220XIK0</accession>
<keyword evidence="1" id="KW-0732">Signal</keyword>
<evidence type="ECO:0000313" key="2">
    <source>
        <dbReference type="EMBL" id="ASL05003.1"/>
    </source>
</evidence>
<feature type="chain" id="PRO_5013143824" evidence="1">
    <location>
        <begin position="20"/>
        <end position="225"/>
    </location>
</feature>
<proteinExistence type="evidence at transcript level"/>
<name>A0A220XIK0_NILLU</name>
<feature type="signal peptide" evidence="1">
    <location>
        <begin position="1"/>
        <end position="19"/>
    </location>
</feature>
<dbReference type="EMBL" id="MF278697">
    <property type="protein sequence ID" value="ASL05003.1"/>
    <property type="molecule type" value="mRNA"/>
</dbReference>
<dbReference type="OrthoDB" id="10512031at2759"/>
<sequence>MASFTSLLSALVLVAGSQGVAVNPMGMADAGLGMVDAGVSAGMGLASTGMDAGKGLANAGMGAASSMSGRMTEEAKKLNGNIQDMLGAQMKGGANILNNMLKMDAAVLTEMGTMISSIAHLTGATSQQMLQILQEVMTKGPLAGAQMLQRLLAYIAQKKIAAGDKIVSKTSSFADGMKQKSFIPLNMLDNMYRTLGSVNDITSALTGTPSLAASKAATALTPPVV</sequence>
<organism evidence="2">
    <name type="scientific">Nilaparvata lugens</name>
    <name type="common">Brown planthopper</name>
    <dbReference type="NCBI Taxonomy" id="108931"/>
    <lineage>
        <taxon>Eukaryota</taxon>
        <taxon>Metazoa</taxon>
        <taxon>Ecdysozoa</taxon>
        <taxon>Arthropoda</taxon>
        <taxon>Hexapoda</taxon>
        <taxon>Insecta</taxon>
        <taxon>Pterygota</taxon>
        <taxon>Neoptera</taxon>
        <taxon>Paraneoptera</taxon>
        <taxon>Hemiptera</taxon>
        <taxon>Auchenorrhyncha</taxon>
        <taxon>Fulgoroidea</taxon>
        <taxon>Delphacidae</taxon>
        <taxon>Delphacinae</taxon>
        <taxon>Nilaparvata</taxon>
    </lineage>
</organism>
<protein>
    <submittedName>
        <fullName evidence="2">Salivary protein</fullName>
    </submittedName>
</protein>
<reference evidence="2" key="1">
    <citation type="submission" date="2017-06" db="EMBL/GenBank/DDBJ databases">
        <title>Secretome analysis and in planta expression of salivary proteins reveals a potential large effector repertoire of the brown planthopper, Nilaparvata lugens.</title>
        <authorList>
            <person name="Rao W."/>
            <person name="Zheng X."/>
            <person name="Liu B."/>
            <person name="Du B."/>
            <person name="He G."/>
        </authorList>
    </citation>
    <scope>NUCLEOTIDE SEQUENCE</scope>
</reference>
<evidence type="ECO:0000256" key="1">
    <source>
        <dbReference type="SAM" id="SignalP"/>
    </source>
</evidence>
<dbReference type="AlphaFoldDB" id="A0A220XIK0"/>